<dbReference type="InterPro" id="IPR052061">
    <property type="entry name" value="PTE-AB_protein"/>
</dbReference>
<dbReference type="OMA" id="RVFYNDK"/>
<organism evidence="3 4">
    <name type="scientific">Arthroderma otae (strain ATCC MYA-4605 / CBS 113480)</name>
    <name type="common">Microsporum canis</name>
    <dbReference type="NCBI Taxonomy" id="554155"/>
    <lineage>
        <taxon>Eukaryota</taxon>
        <taxon>Fungi</taxon>
        <taxon>Dikarya</taxon>
        <taxon>Ascomycota</taxon>
        <taxon>Pezizomycotina</taxon>
        <taxon>Eurotiomycetes</taxon>
        <taxon>Eurotiomycetidae</taxon>
        <taxon>Onygenales</taxon>
        <taxon>Arthrodermataceae</taxon>
        <taxon>Microsporum</taxon>
    </lineage>
</organism>
<dbReference type="OrthoDB" id="506431at2759"/>
<dbReference type="Proteomes" id="UP000002035">
    <property type="component" value="Unassembled WGS sequence"/>
</dbReference>
<dbReference type="Pfam" id="PF03061">
    <property type="entry name" value="4HBT"/>
    <property type="match status" value="1"/>
</dbReference>
<proteinExistence type="predicted"/>
<dbReference type="HOGENOM" id="CLU_052827_0_2_1"/>
<dbReference type="eggNOG" id="KOG4781">
    <property type="taxonomic scope" value="Eukaryota"/>
</dbReference>
<dbReference type="SUPFAM" id="SSF54637">
    <property type="entry name" value="Thioesterase/thiol ester dehydrase-isomerase"/>
    <property type="match status" value="1"/>
</dbReference>
<evidence type="ECO:0000313" key="4">
    <source>
        <dbReference type="Proteomes" id="UP000002035"/>
    </source>
</evidence>
<dbReference type="CDD" id="cd03443">
    <property type="entry name" value="PaaI_thioesterase"/>
    <property type="match status" value="1"/>
</dbReference>
<gene>
    <name evidence="3" type="ORF">MCYG_00568</name>
</gene>
<dbReference type="InterPro" id="IPR029069">
    <property type="entry name" value="HotDog_dom_sf"/>
</dbReference>
<feature type="transmembrane region" description="Helical" evidence="1">
    <location>
        <begin position="80"/>
        <end position="102"/>
    </location>
</feature>
<dbReference type="EMBL" id="DS995701">
    <property type="protein sequence ID" value="EEQ27680.1"/>
    <property type="molecule type" value="Genomic_DNA"/>
</dbReference>
<sequence>MLQSIRGRIPSRLFSTVCHRPSYHGIKFTSRLPSLHLTIPTHSDPIAPSRQFAFNNHARLLTTITIPPPNANKWPRRIRLFLYVLLFSYLGSINASLVMRIFSGPIVEPDSPEDAEITTALNAHFDKLEIVKELRANPAYAEWEPYGNLTEEERRRRLTSGCLRGSRGLSCQHVFYNSQENVLKSVLFLGNALDGWPAVVHGGAIATLLDENMGRLAIENLPERTGVTANLNITYKAPLSPGQYISVEAKFNPALSSGRKVVVEAVIRDQTGRVCSEATALFVYPKKLKLRTIGEKF</sequence>
<keyword evidence="4" id="KW-1185">Reference proteome</keyword>
<dbReference type="PANTHER" id="PTHR47260:SF1">
    <property type="entry name" value="UPF0644 PROTEIN PB2B4.06"/>
    <property type="match status" value="1"/>
</dbReference>
<keyword evidence="1" id="KW-1133">Transmembrane helix</keyword>
<dbReference type="GeneID" id="9225688"/>
<dbReference type="AlphaFoldDB" id="C5FCZ6"/>
<dbReference type="InterPro" id="IPR006683">
    <property type="entry name" value="Thioestr_dom"/>
</dbReference>
<feature type="domain" description="Thioesterase" evidence="2">
    <location>
        <begin position="199"/>
        <end position="275"/>
    </location>
</feature>
<dbReference type="PANTHER" id="PTHR47260">
    <property type="entry name" value="UPF0644 PROTEIN PB2B4.06"/>
    <property type="match status" value="1"/>
</dbReference>
<evidence type="ECO:0000259" key="2">
    <source>
        <dbReference type="Pfam" id="PF03061"/>
    </source>
</evidence>
<protein>
    <recommendedName>
        <fullName evidence="2">Thioesterase domain-containing protein</fullName>
    </recommendedName>
</protein>
<evidence type="ECO:0000313" key="3">
    <source>
        <dbReference type="EMBL" id="EEQ27680.1"/>
    </source>
</evidence>
<name>C5FCZ6_ARTOC</name>
<reference evidence="4" key="1">
    <citation type="journal article" date="2012" name="MBio">
        <title>Comparative genome analysis of Trichophyton rubrum and related dermatophytes reveals candidate genes involved in infection.</title>
        <authorList>
            <person name="Martinez D.A."/>
            <person name="Oliver B.G."/>
            <person name="Graeser Y."/>
            <person name="Goldberg J.M."/>
            <person name="Li W."/>
            <person name="Martinez-Rossi N.M."/>
            <person name="Monod M."/>
            <person name="Shelest E."/>
            <person name="Barton R.C."/>
            <person name="Birch E."/>
            <person name="Brakhage A.A."/>
            <person name="Chen Z."/>
            <person name="Gurr S.J."/>
            <person name="Heiman D."/>
            <person name="Heitman J."/>
            <person name="Kosti I."/>
            <person name="Rossi A."/>
            <person name="Saif S."/>
            <person name="Samalova M."/>
            <person name="Saunders C.W."/>
            <person name="Shea T."/>
            <person name="Summerbell R.C."/>
            <person name="Xu J."/>
            <person name="Young S."/>
            <person name="Zeng Q."/>
            <person name="Birren B.W."/>
            <person name="Cuomo C.A."/>
            <person name="White T.C."/>
        </authorList>
    </citation>
    <scope>NUCLEOTIDE SEQUENCE [LARGE SCALE GENOMIC DNA]</scope>
    <source>
        <strain evidence="4">ATCC MYA-4605 / CBS 113480</strain>
    </source>
</reference>
<dbReference type="VEuPathDB" id="FungiDB:MCYG_00568"/>
<evidence type="ECO:0000256" key="1">
    <source>
        <dbReference type="SAM" id="Phobius"/>
    </source>
</evidence>
<dbReference type="RefSeq" id="XP_002850464.1">
    <property type="nucleotide sequence ID" value="XM_002850418.1"/>
</dbReference>
<dbReference type="Gene3D" id="3.10.129.10">
    <property type="entry name" value="Hotdog Thioesterase"/>
    <property type="match status" value="1"/>
</dbReference>
<keyword evidence="1" id="KW-0812">Transmembrane</keyword>
<dbReference type="STRING" id="554155.C5FCZ6"/>
<accession>C5FCZ6</accession>
<keyword evidence="1" id="KW-0472">Membrane</keyword>